<evidence type="ECO:0000313" key="1">
    <source>
        <dbReference type="EMBL" id="ERF69378.1"/>
    </source>
</evidence>
<proteinExistence type="predicted"/>
<protein>
    <submittedName>
        <fullName evidence="1">Uncharacterized protein</fullName>
    </submittedName>
</protein>
<evidence type="ECO:0000313" key="2">
    <source>
        <dbReference type="Proteomes" id="UP000019373"/>
    </source>
</evidence>
<dbReference type="RefSeq" id="XP_007804985.1">
    <property type="nucleotide sequence ID" value="XM_007806794.1"/>
</dbReference>
<dbReference type="OrthoDB" id="10309443at2759"/>
<accession>U1GBF9</accession>
<keyword evidence="2" id="KW-1185">Reference proteome</keyword>
<dbReference type="Proteomes" id="UP000019373">
    <property type="component" value="Unassembled WGS sequence"/>
</dbReference>
<name>U1GBF9_ENDPU</name>
<gene>
    <name evidence="1" type="ORF">EPUS_08650</name>
</gene>
<dbReference type="GeneID" id="19243497"/>
<sequence length="467" mass="51133">MNIHRKWIELLNEIAEAPTEELQSCPSELLRGVQHKLCAISTPDDGQENIAALGAYKQAACTCNKGAAPGCTWRSGLNSSTATESTATESTDTKQRLLQTVLQKSKAISKFLKLDLEKTFQQGVQVQGVDPRIQDIAKLGEKTKFDKIRWVFGCWTLFLDNREWIRSKTPHESSVKKFTESLGSTATGVVTYGLKMGAKVDLYIKAFKGVAIMPLLPFIPWRRLDHREVSAFAKLCYDDKTIKEFLETGAQVYSASENIFRMSIQKRNLSVQQLVPAKRISQDVCENRHRKSQKASTASAALQFYSSPSDFSSGSNGNLNTCASTSIYARNVETSTLSQHDEYLSNPSAPIDGYLNSYPGHIDSSLNPYPGLIDGSLNPYPGLIDGSLNPYSGPIDSSLNSYPGPIDGSQLETPEQSLGDVDGSRALYLVAQSRGIDTSPILYPSGAFNDSLSSMVHAQNIPINNPA</sequence>
<reference evidence="2" key="1">
    <citation type="journal article" date="2014" name="BMC Genomics">
        <title>Genome characteristics reveal the impact of lichenization on lichen-forming fungus Endocarpon pusillum Hedwig (Verrucariales, Ascomycota).</title>
        <authorList>
            <person name="Wang Y.-Y."/>
            <person name="Liu B."/>
            <person name="Zhang X.-Y."/>
            <person name="Zhou Q.-M."/>
            <person name="Zhang T."/>
            <person name="Li H."/>
            <person name="Yu Y.-F."/>
            <person name="Zhang X.-L."/>
            <person name="Hao X.-Y."/>
            <person name="Wang M."/>
            <person name="Wang L."/>
            <person name="Wei J.-C."/>
        </authorList>
    </citation>
    <scope>NUCLEOTIDE SEQUENCE [LARGE SCALE GENOMIC DNA]</scope>
    <source>
        <strain evidence="2">Z07020 / HMAS-L-300199</strain>
    </source>
</reference>
<organism evidence="1 2">
    <name type="scientific">Endocarpon pusillum (strain Z07020 / HMAS-L-300199)</name>
    <name type="common">Lichen-forming fungus</name>
    <dbReference type="NCBI Taxonomy" id="1263415"/>
    <lineage>
        <taxon>Eukaryota</taxon>
        <taxon>Fungi</taxon>
        <taxon>Dikarya</taxon>
        <taxon>Ascomycota</taxon>
        <taxon>Pezizomycotina</taxon>
        <taxon>Eurotiomycetes</taxon>
        <taxon>Chaetothyriomycetidae</taxon>
        <taxon>Verrucariales</taxon>
        <taxon>Verrucariaceae</taxon>
        <taxon>Endocarpon</taxon>
    </lineage>
</organism>
<dbReference type="HOGENOM" id="CLU_585300_0_0_1"/>
<dbReference type="EMBL" id="KE721425">
    <property type="protein sequence ID" value="ERF69378.1"/>
    <property type="molecule type" value="Genomic_DNA"/>
</dbReference>
<dbReference type="AlphaFoldDB" id="U1GBF9"/>